<protein>
    <submittedName>
        <fullName evidence="5">DNA-binding HxlR family transcriptional regulator</fullName>
    </submittedName>
</protein>
<dbReference type="Gene3D" id="1.10.10.10">
    <property type="entry name" value="Winged helix-like DNA-binding domain superfamily/Winged helix DNA-binding domain"/>
    <property type="match status" value="1"/>
</dbReference>
<dbReference type="OrthoDB" id="5181972at2"/>
<keyword evidence="6" id="KW-1185">Reference proteome</keyword>
<sequence length="145" mass="16507">MARECSIANALEVIGERWTLLALREVLLGNRRFDQIVQQTGASRDILATRLRKLVEVGLLERRQYEMHPPRYEYHPTEVGQSLHTVLLTLMAWGNDHVTAGPPPTVWEHSCGHELRPQVVCAHCRQEVELGDSRAVRLGGRPVER</sequence>
<dbReference type="SUPFAM" id="SSF46785">
    <property type="entry name" value="Winged helix' DNA-binding domain"/>
    <property type="match status" value="1"/>
</dbReference>
<evidence type="ECO:0000256" key="2">
    <source>
        <dbReference type="ARBA" id="ARBA00023125"/>
    </source>
</evidence>
<dbReference type="PANTHER" id="PTHR33204:SF18">
    <property type="entry name" value="TRANSCRIPTIONAL REGULATORY PROTEIN"/>
    <property type="match status" value="1"/>
</dbReference>
<dbReference type="InterPro" id="IPR036388">
    <property type="entry name" value="WH-like_DNA-bd_sf"/>
</dbReference>
<evidence type="ECO:0000259" key="4">
    <source>
        <dbReference type="PROSITE" id="PS51118"/>
    </source>
</evidence>
<dbReference type="EMBL" id="QUNO01000003">
    <property type="protein sequence ID" value="REH51964.1"/>
    <property type="molecule type" value="Genomic_DNA"/>
</dbReference>
<dbReference type="Proteomes" id="UP000256269">
    <property type="component" value="Unassembled WGS sequence"/>
</dbReference>
<evidence type="ECO:0000256" key="3">
    <source>
        <dbReference type="ARBA" id="ARBA00023163"/>
    </source>
</evidence>
<dbReference type="GO" id="GO:0003677">
    <property type="term" value="F:DNA binding"/>
    <property type="evidence" value="ECO:0007669"/>
    <property type="project" value="UniProtKB-KW"/>
</dbReference>
<reference evidence="5 6" key="1">
    <citation type="submission" date="2018-08" db="EMBL/GenBank/DDBJ databases">
        <title>Genomic Encyclopedia of Archaeal and Bacterial Type Strains, Phase II (KMG-II): from individual species to whole genera.</title>
        <authorList>
            <person name="Goeker M."/>
        </authorList>
    </citation>
    <scope>NUCLEOTIDE SEQUENCE [LARGE SCALE GENOMIC DNA]</scope>
    <source>
        <strain evidence="5 6">DSM 45791</strain>
    </source>
</reference>
<dbReference type="InterPro" id="IPR002577">
    <property type="entry name" value="HTH_HxlR"/>
</dbReference>
<evidence type="ECO:0000313" key="5">
    <source>
        <dbReference type="EMBL" id="REH51964.1"/>
    </source>
</evidence>
<keyword evidence="3" id="KW-0804">Transcription</keyword>
<proteinExistence type="predicted"/>
<keyword evidence="1" id="KW-0805">Transcription regulation</keyword>
<gene>
    <name evidence="5" type="ORF">BCF44_103413</name>
</gene>
<accession>A0A3E0HZR7</accession>
<dbReference type="AlphaFoldDB" id="A0A3E0HZR7"/>
<keyword evidence="2 5" id="KW-0238">DNA-binding</keyword>
<dbReference type="PROSITE" id="PS51118">
    <property type="entry name" value="HTH_HXLR"/>
    <property type="match status" value="1"/>
</dbReference>
<dbReference type="Pfam" id="PF01638">
    <property type="entry name" value="HxlR"/>
    <property type="match status" value="1"/>
</dbReference>
<dbReference type="InterPro" id="IPR036390">
    <property type="entry name" value="WH_DNA-bd_sf"/>
</dbReference>
<organism evidence="5 6">
    <name type="scientific">Kutzneria buriramensis</name>
    <dbReference type="NCBI Taxonomy" id="1045776"/>
    <lineage>
        <taxon>Bacteria</taxon>
        <taxon>Bacillati</taxon>
        <taxon>Actinomycetota</taxon>
        <taxon>Actinomycetes</taxon>
        <taxon>Pseudonocardiales</taxon>
        <taxon>Pseudonocardiaceae</taxon>
        <taxon>Kutzneria</taxon>
    </lineage>
</organism>
<evidence type="ECO:0000313" key="6">
    <source>
        <dbReference type="Proteomes" id="UP000256269"/>
    </source>
</evidence>
<dbReference type="PANTHER" id="PTHR33204">
    <property type="entry name" value="TRANSCRIPTIONAL REGULATOR, MARR FAMILY"/>
    <property type="match status" value="1"/>
</dbReference>
<evidence type="ECO:0000256" key="1">
    <source>
        <dbReference type="ARBA" id="ARBA00023015"/>
    </source>
</evidence>
<feature type="domain" description="HTH hxlR-type" evidence="4">
    <location>
        <begin position="5"/>
        <end position="102"/>
    </location>
</feature>
<name>A0A3E0HZR7_9PSEU</name>
<comment type="caution">
    <text evidence="5">The sequence shown here is derived from an EMBL/GenBank/DDBJ whole genome shotgun (WGS) entry which is preliminary data.</text>
</comment>
<dbReference type="RefSeq" id="WP_116173974.1">
    <property type="nucleotide sequence ID" value="NZ_CP144375.1"/>
</dbReference>